<gene>
    <name evidence="4" type="primary">LOC106816592</name>
</gene>
<dbReference type="InterPro" id="IPR028996">
    <property type="entry name" value="GM2-AP"/>
</dbReference>
<organism evidence="3 4">
    <name type="scientific">Priapulus caudatus</name>
    <name type="common">Priapulid worm</name>
    <dbReference type="NCBI Taxonomy" id="37621"/>
    <lineage>
        <taxon>Eukaryota</taxon>
        <taxon>Metazoa</taxon>
        <taxon>Ecdysozoa</taxon>
        <taxon>Scalidophora</taxon>
        <taxon>Priapulida</taxon>
        <taxon>Priapulimorpha</taxon>
        <taxon>Priapulimorphida</taxon>
        <taxon>Priapulidae</taxon>
        <taxon>Priapulus</taxon>
    </lineage>
</organism>
<keyword evidence="3" id="KW-1185">Reference proteome</keyword>
<feature type="domain" description="MD-2-related lipid-recognition" evidence="2">
    <location>
        <begin position="2"/>
        <end position="95"/>
    </location>
</feature>
<dbReference type="InterPro" id="IPR036846">
    <property type="entry name" value="GM2-AP_sf"/>
</dbReference>
<dbReference type="GeneID" id="106816592"/>
<evidence type="ECO:0000259" key="2">
    <source>
        <dbReference type="Pfam" id="PF02221"/>
    </source>
</evidence>
<evidence type="ECO:0000256" key="1">
    <source>
        <dbReference type="ARBA" id="ARBA00022729"/>
    </source>
</evidence>
<dbReference type="Proteomes" id="UP000695022">
    <property type="component" value="Unplaced"/>
</dbReference>
<keyword evidence="1" id="KW-0732">Signal</keyword>
<dbReference type="InterPro" id="IPR003172">
    <property type="entry name" value="ML_dom"/>
</dbReference>
<evidence type="ECO:0000313" key="4">
    <source>
        <dbReference type="RefSeq" id="XP_014676699.1"/>
    </source>
</evidence>
<proteinExistence type="predicted"/>
<dbReference type="Gene3D" id="2.70.220.10">
    <property type="entry name" value="Ganglioside GM2 activator"/>
    <property type="match status" value="1"/>
</dbReference>
<dbReference type="RefSeq" id="XP_014676699.1">
    <property type="nucleotide sequence ID" value="XM_014821213.1"/>
</dbReference>
<dbReference type="SUPFAM" id="SSF63707">
    <property type="entry name" value="Ganglioside M2 (gm2) activator"/>
    <property type="match status" value="1"/>
</dbReference>
<protein>
    <submittedName>
        <fullName evidence="4">Ganglioside GM2 activator-like</fullName>
    </submittedName>
</protein>
<sequence>MTVRSLAITPHPVRMPGTITVTADVSIPQTINRLKMAVVIRKMVPLLANLEIPLPCIQSIGSCTYDDVCFAESLQCPLEAGEQEQLTVSATVDEVPEELRILVQVDTHAHRR</sequence>
<dbReference type="PANTHER" id="PTHR17357:SF0">
    <property type="entry name" value="GANGLIOSIDE GM2 ACTIVATOR"/>
    <property type="match status" value="1"/>
</dbReference>
<name>A0ABM1EWX8_PRICU</name>
<dbReference type="PANTHER" id="PTHR17357">
    <property type="entry name" value="GM2 GANGLIOSIDE ACTIVATOR PROTEIN"/>
    <property type="match status" value="1"/>
</dbReference>
<reference evidence="4" key="1">
    <citation type="submission" date="2025-08" db="UniProtKB">
        <authorList>
            <consortium name="RefSeq"/>
        </authorList>
    </citation>
    <scope>IDENTIFICATION</scope>
</reference>
<evidence type="ECO:0000313" key="3">
    <source>
        <dbReference type="Proteomes" id="UP000695022"/>
    </source>
</evidence>
<accession>A0ABM1EWX8</accession>
<dbReference type="Pfam" id="PF02221">
    <property type="entry name" value="E1_DerP2_DerF2"/>
    <property type="match status" value="1"/>
</dbReference>